<organism evidence="1 2">
    <name type="scientific">Lujinxingia litoralis</name>
    <dbReference type="NCBI Taxonomy" id="2211119"/>
    <lineage>
        <taxon>Bacteria</taxon>
        <taxon>Deltaproteobacteria</taxon>
        <taxon>Bradymonadales</taxon>
        <taxon>Lujinxingiaceae</taxon>
        <taxon>Lujinxingia</taxon>
    </lineage>
</organism>
<gene>
    <name evidence="1" type="ORF">DL240_12800</name>
</gene>
<protein>
    <submittedName>
        <fullName evidence="1">Uncharacterized protein</fullName>
    </submittedName>
</protein>
<name>A0A328C8M8_9DELT</name>
<sequence length="299" mass="32896">MGCASVQTHPSEPLSWRTPRSFEAIPADSQAVFEAHGRPGRAAVFRIPHAYPPSLAGEAVRLHWQKQGLAENDHRFTYEVDETAGEIWVIQELDFGQQRVALVVTDQDATWAVSLVASRHNDPDQTIRETLRSLVAGLSPTPQQVVHMSPDISLGQALAAPEQVELLQVDASGSPRPATTRELNAPTTLLEGFALAEPLPYALSLNDYLHSLAGRYITADPSLERSGEALPCGESCLQTQLHSRAWTVTLAAKLDQGQGRHLVIWHPRWFASAEHHTPLKRWVEDFALRGNEVVEAPSP</sequence>
<evidence type="ECO:0000313" key="1">
    <source>
        <dbReference type="EMBL" id="RAL21726.1"/>
    </source>
</evidence>
<proteinExistence type="predicted"/>
<dbReference type="AlphaFoldDB" id="A0A328C8M8"/>
<keyword evidence="2" id="KW-1185">Reference proteome</keyword>
<accession>A0A328C8M8</accession>
<comment type="caution">
    <text evidence="1">The sequence shown here is derived from an EMBL/GenBank/DDBJ whole genome shotgun (WGS) entry which is preliminary data.</text>
</comment>
<dbReference type="EMBL" id="QHKO01000005">
    <property type="protein sequence ID" value="RAL21726.1"/>
    <property type="molecule type" value="Genomic_DNA"/>
</dbReference>
<reference evidence="1 2" key="1">
    <citation type="submission" date="2018-05" db="EMBL/GenBank/DDBJ databases">
        <title>Lujinxingia marina gen. nov. sp. nov., a new facultative anaerobic member of the class Deltaproteobacteria, and proposal of Lujinxingaceae fam. nov.</title>
        <authorList>
            <person name="Li C.-M."/>
        </authorList>
    </citation>
    <scope>NUCLEOTIDE SEQUENCE [LARGE SCALE GENOMIC DNA]</scope>
    <source>
        <strain evidence="1 2">B210</strain>
    </source>
</reference>
<dbReference type="Proteomes" id="UP000249169">
    <property type="component" value="Unassembled WGS sequence"/>
</dbReference>
<evidence type="ECO:0000313" key="2">
    <source>
        <dbReference type="Proteomes" id="UP000249169"/>
    </source>
</evidence>